<dbReference type="Proteomes" id="UP000324585">
    <property type="component" value="Unassembled WGS sequence"/>
</dbReference>
<keyword evidence="3" id="KW-1185">Reference proteome</keyword>
<feature type="chain" id="PRO_5023932705" evidence="1">
    <location>
        <begin position="26"/>
        <end position="352"/>
    </location>
</feature>
<accession>A0A5J4YLC3</accession>
<protein>
    <submittedName>
        <fullName evidence="2">Uncharacterized protein</fullName>
    </submittedName>
</protein>
<evidence type="ECO:0000313" key="3">
    <source>
        <dbReference type="Proteomes" id="UP000324585"/>
    </source>
</evidence>
<comment type="caution">
    <text evidence="2">The sequence shown here is derived from an EMBL/GenBank/DDBJ whole genome shotgun (WGS) entry which is preliminary data.</text>
</comment>
<keyword evidence="1" id="KW-0732">Signal</keyword>
<proteinExistence type="predicted"/>
<evidence type="ECO:0000256" key="1">
    <source>
        <dbReference type="SAM" id="SignalP"/>
    </source>
</evidence>
<reference evidence="3" key="1">
    <citation type="journal article" date="2019" name="Nat. Commun.">
        <title>Expansion of phycobilisome linker gene families in mesophilic red algae.</title>
        <authorList>
            <person name="Lee J."/>
            <person name="Kim D."/>
            <person name="Bhattacharya D."/>
            <person name="Yoon H.S."/>
        </authorList>
    </citation>
    <scope>NUCLEOTIDE SEQUENCE [LARGE SCALE GENOMIC DNA]</scope>
    <source>
        <strain evidence="3">CCMP 1328</strain>
    </source>
</reference>
<organism evidence="2 3">
    <name type="scientific">Porphyridium purpureum</name>
    <name type="common">Red alga</name>
    <name type="synonym">Porphyridium cruentum</name>
    <dbReference type="NCBI Taxonomy" id="35688"/>
    <lineage>
        <taxon>Eukaryota</taxon>
        <taxon>Rhodophyta</taxon>
        <taxon>Bangiophyceae</taxon>
        <taxon>Porphyridiales</taxon>
        <taxon>Porphyridiaceae</taxon>
        <taxon>Porphyridium</taxon>
    </lineage>
</organism>
<evidence type="ECO:0000313" key="2">
    <source>
        <dbReference type="EMBL" id="KAA8491494.1"/>
    </source>
</evidence>
<dbReference type="EMBL" id="VRMN01000013">
    <property type="protein sequence ID" value="KAA8491494.1"/>
    <property type="molecule type" value="Genomic_DNA"/>
</dbReference>
<name>A0A5J4YLC3_PORPP</name>
<dbReference type="AlphaFoldDB" id="A0A5J4YLC3"/>
<sequence length="352" mass="39323">MWAKCGQLLWMACVVWFSRNMCAEARKATRPPYCIGWEDPESREFKFAGRYERAEPDACKLEACVASSQPAASDAEAQELLPSSVRASMCRFVYADGENPIKDSTTAVIYNKPLKQGSTSIYTQLRALFESTHGAARVGEDLDKQVLLVKDQDKESGTARALAKTIKFWGWHIQLSAAKLQMFSQLRSKEHQDGGSRDGDGDEIVLLTSMRSPYSQVVSLFFEVHHNRLETEREFFTVANLVRFIEIQGKNNNFDYHFGSREGSSVDCAAIEVNTGFSARNLPCARRTSDGSMPSRSASAAAMYKALLPLSEIRSEPVKRAVYASLCLDHMLYAALARRRAFLLRAYSGLHA</sequence>
<gene>
    <name evidence="2" type="ORF">FVE85_2509</name>
</gene>
<feature type="signal peptide" evidence="1">
    <location>
        <begin position="1"/>
        <end position="25"/>
    </location>
</feature>